<proteinExistence type="predicted"/>
<evidence type="ECO:0000313" key="1">
    <source>
        <dbReference type="EMBL" id="KRX06597.1"/>
    </source>
</evidence>
<keyword evidence="2" id="KW-1185">Reference proteome</keyword>
<accession>A0A0V0QXI5</accession>
<gene>
    <name evidence="1" type="ORF">PPERSA_13076</name>
</gene>
<dbReference type="Proteomes" id="UP000054937">
    <property type="component" value="Unassembled WGS sequence"/>
</dbReference>
<reference evidence="1 2" key="1">
    <citation type="journal article" date="2015" name="Sci. Rep.">
        <title>Genome of the facultative scuticociliatosis pathogen Pseudocohnilembus persalinus provides insight into its virulence through horizontal gene transfer.</title>
        <authorList>
            <person name="Xiong J."/>
            <person name="Wang G."/>
            <person name="Cheng J."/>
            <person name="Tian M."/>
            <person name="Pan X."/>
            <person name="Warren A."/>
            <person name="Jiang C."/>
            <person name="Yuan D."/>
            <person name="Miao W."/>
        </authorList>
    </citation>
    <scope>NUCLEOTIDE SEQUENCE [LARGE SCALE GENOMIC DNA]</scope>
    <source>
        <strain evidence="1">36N120E</strain>
    </source>
</reference>
<name>A0A0V0QXI5_PSEPJ</name>
<protein>
    <submittedName>
        <fullName evidence="1">Uncharacterized protein</fullName>
    </submittedName>
</protein>
<organism evidence="1 2">
    <name type="scientific">Pseudocohnilembus persalinus</name>
    <name type="common">Ciliate</name>
    <dbReference type="NCBI Taxonomy" id="266149"/>
    <lineage>
        <taxon>Eukaryota</taxon>
        <taxon>Sar</taxon>
        <taxon>Alveolata</taxon>
        <taxon>Ciliophora</taxon>
        <taxon>Intramacronucleata</taxon>
        <taxon>Oligohymenophorea</taxon>
        <taxon>Scuticociliatia</taxon>
        <taxon>Philasterida</taxon>
        <taxon>Pseudocohnilembidae</taxon>
        <taxon>Pseudocohnilembus</taxon>
    </lineage>
</organism>
<evidence type="ECO:0000313" key="2">
    <source>
        <dbReference type="Proteomes" id="UP000054937"/>
    </source>
</evidence>
<sequence>MNLNQEKDQYILKKTNNQHINPSKKQYYNAWYMDKQHWCKEKITQNTIKKINQNNIRVPLALQDLQITEKDRQNYKQLMQQSADDQQQQYKSFQKLTSKQSMSLSSIQQNPIFVKKQSKQFNYNTHASPSQIDKLQYQKQIVDNSSFSQNSSLSSSFNLNNQETISQSIILENQFDEDEINSQISENLEQNSQIDSQKPILIKDINQQSLKMIQKEKQKIITQELLKKITNKSTFHSQRSIQSQQQNSPTQKLISKFSIAQKTSNFNQQIKEKNQSIIFQSKSFNALQKSLNISLDQMQKIVKKQSIFNLG</sequence>
<dbReference type="InParanoid" id="A0A0V0QXI5"/>
<comment type="caution">
    <text evidence="1">The sequence shown here is derived from an EMBL/GenBank/DDBJ whole genome shotgun (WGS) entry which is preliminary data.</text>
</comment>
<dbReference type="AlphaFoldDB" id="A0A0V0QXI5"/>
<dbReference type="EMBL" id="LDAU01000094">
    <property type="protein sequence ID" value="KRX06597.1"/>
    <property type="molecule type" value="Genomic_DNA"/>
</dbReference>